<feature type="compositionally biased region" description="Basic and acidic residues" evidence="1">
    <location>
        <begin position="30"/>
        <end position="41"/>
    </location>
</feature>
<dbReference type="AlphaFoldDB" id="A0A4Y2ARR2"/>
<feature type="compositionally biased region" description="Acidic residues" evidence="1">
    <location>
        <begin position="42"/>
        <end position="51"/>
    </location>
</feature>
<name>A0A4Y2ARR2_ARAVE</name>
<accession>A0A4Y2ARR2</accession>
<evidence type="ECO:0000256" key="1">
    <source>
        <dbReference type="SAM" id="MobiDB-lite"/>
    </source>
</evidence>
<protein>
    <submittedName>
        <fullName evidence="2">Uncharacterized protein</fullName>
    </submittedName>
</protein>
<reference evidence="2 3" key="1">
    <citation type="journal article" date="2019" name="Sci. Rep.">
        <title>Orb-weaving spider Araneus ventricosus genome elucidates the spidroin gene catalogue.</title>
        <authorList>
            <person name="Kono N."/>
            <person name="Nakamura H."/>
            <person name="Ohtoshi R."/>
            <person name="Moran D.A.P."/>
            <person name="Shinohara A."/>
            <person name="Yoshida Y."/>
            <person name="Fujiwara M."/>
            <person name="Mori M."/>
            <person name="Tomita M."/>
            <person name="Arakawa K."/>
        </authorList>
    </citation>
    <scope>NUCLEOTIDE SEQUENCE [LARGE SCALE GENOMIC DNA]</scope>
</reference>
<proteinExistence type="predicted"/>
<sequence>GRILKAKTGYEWDKVEKLLEKCDGDAYHVDERGSEDERIGNDEENDPEDVVGGDICCA</sequence>
<dbReference type="Proteomes" id="UP000499080">
    <property type="component" value="Unassembled WGS sequence"/>
</dbReference>
<evidence type="ECO:0000313" key="3">
    <source>
        <dbReference type="Proteomes" id="UP000499080"/>
    </source>
</evidence>
<evidence type="ECO:0000313" key="2">
    <source>
        <dbReference type="EMBL" id="GBL82388.1"/>
    </source>
</evidence>
<feature type="non-terminal residue" evidence="2">
    <location>
        <position position="1"/>
    </location>
</feature>
<organism evidence="2 3">
    <name type="scientific">Araneus ventricosus</name>
    <name type="common">Orbweaver spider</name>
    <name type="synonym">Epeira ventricosa</name>
    <dbReference type="NCBI Taxonomy" id="182803"/>
    <lineage>
        <taxon>Eukaryota</taxon>
        <taxon>Metazoa</taxon>
        <taxon>Ecdysozoa</taxon>
        <taxon>Arthropoda</taxon>
        <taxon>Chelicerata</taxon>
        <taxon>Arachnida</taxon>
        <taxon>Araneae</taxon>
        <taxon>Araneomorphae</taxon>
        <taxon>Entelegynae</taxon>
        <taxon>Araneoidea</taxon>
        <taxon>Araneidae</taxon>
        <taxon>Araneus</taxon>
    </lineage>
</organism>
<feature type="region of interest" description="Disordered" evidence="1">
    <location>
        <begin position="30"/>
        <end position="53"/>
    </location>
</feature>
<comment type="caution">
    <text evidence="2">The sequence shown here is derived from an EMBL/GenBank/DDBJ whole genome shotgun (WGS) entry which is preliminary data.</text>
</comment>
<gene>
    <name evidence="2" type="ORF">AVEN_219548_1</name>
</gene>
<dbReference type="EMBL" id="BGPR01232974">
    <property type="protein sequence ID" value="GBL82388.1"/>
    <property type="molecule type" value="Genomic_DNA"/>
</dbReference>
<keyword evidence="3" id="KW-1185">Reference proteome</keyword>